<keyword evidence="9" id="KW-0460">Magnesium</keyword>
<dbReference type="NCBIfam" id="TIGR00575">
    <property type="entry name" value="dnlj"/>
    <property type="match status" value="1"/>
</dbReference>
<evidence type="ECO:0000259" key="13">
    <source>
        <dbReference type="PROSITE" id="PS50172"/>
    </source>
</evidence>
<evidence type="ECO:0000256" key="5">
    <source>
        <dbReference type="ARBA" id="ARBA00022705"/>
    </source>
</evidence>
<dbReference type="InterPro" id="IPR003583">
    <property type="entry name" value="Hlx-hairpin-Hlx_DNA-bd_motif"/>
</dbReference>
<protein>
    <recommendedName>
        <fullName evidence="3">DNA ligase (NAD(+))</fullName>
        <ecNumber evidence="3">6.5.1.2</ecNumber>
    </recommendedName>
</protein>
<dbReference type="InterPro" id="IPR001679">
    <property type="entry name" value="DNA_ligase"/>
</dbReference>
<dbReference type="GO" id="GO:0003677">
    <property type="term" value="F:DNA binding"/>
    <property type="evidence" value="ECO:0007669"/>
    <property type="project" value="InterPro"/>
</dbReference>
<dbReference type="FunFam" id="1.10.150.20:FF:000006">
    <property type="entry name" value="DNA ligase"/>
    <property type="match status" value="1"/>
</dbReference>
<name>A0A3B1AQJ2_9ZZZZ</name>
<dbReference type="FunFam" id="2.40.50.140:FF:000012">
    <property type="entry name" value="DNA ligase"/>
    <property type="match status" value="1"/>
</dbReference>
<comment type="cofactor">
    <cofactor evidence="1">
        <name>Mg(2+)</name>
        <dbReference type="ChEBI" id="CHEBI:18420"/>
    </cofactor>
</comment>
<comment type="function">
    <text evidence="2">DNA ligase that catalyzes the formation of phosphodiester linkages between 5'-phosphoryl and 3'-hydroxyl groups in double-stranded DNA using NAD as a coenzyme and as the energy source for the reaction. It is essential for DNA replication and repair of damaged DNA.</text>
</comment>
<dbReference type="Gene3D" id="6.20.10.30">
    <property type="match status" value="1"/>
</dbReference>
<evidence type="ECO:0000256" key="9">
    <source>
        <dbReference type="ARBA" id="ARBA00022842"/>
    </source>
</evidence>
<dbReference type="FunFam" id="1.10.287.610:FF:000002">
    <property type="entry name" value="DNA ligase"/>
    <property type="match status" value="1"/>
</dbReference>
<dbReference type="InterPro" id="IPR004150">
    <property type="entry name" value="NAD_DNA_ligase_OB"/>
</dbReference>
<comment type="catalytic activity">
    <reaction evidence="12">
        <text>NAD(+) + (deoxyribonucleotide)n-3'-hydroxyl + 5'-phospho-(deoxyribonucleotide)m = (deoxyribonucleotide)n+m + AMP + beta-nicotinamide D-nucleotide.</text>
        <dbReference type="EC" id="6.5.1.2"/>
    </reaction>
</comment>
<reference evidence="14" key="1">
    <citation type="submission" date="2018-06" db="EMBL/GenBank/DDBJ databases">
        <authorList>
            <person name="Zhirakovskaya E."/>
        </authorList>
    </citation>
    <scope>NUCLEOTIDE SEQUENCE</scope>
</reference>
<dbReference type="Pfam" id="PF12826">
    <property type="entry name" value="HHH_2"/>
    <property type="match status" value="1"/>
</dbReference>
<dbReference type="EMBL" id="UOFX01000035">
    <property type="protein sequence ID" value="VAX08259.1"/>
    <property type="molecule type" value="Genomic_DNA"/>
</dbReference>
<dbReference type="SMART" id="SM00292">
    <property type="entry name" value="BRCT"/>
    <property type="match status" value="1"/>
</dbReference>
<keyword evidence="4 14" id="KW-0436">Ligase</keyword>
<dbReference type="SUPFAM" id="SSF52113">
    <property type="entry name" value="BRCT domain"/>
    <property type="match status" value="1"/>
</dbReference>
<keyword evidence="6" id="KW-0479">Metal-binding</keyword>
<proteinExistence type="inferred from homology"/>
<dbReference type="InterPro" id="IPR012340">
    <property type="entry name" value="NA-bd_OB-fold"/>
</dbReference>
<sequence length="670" mass="73408">MIPSDAARVQWLHDEINRHNYQYYVLDDPQISDFAYDELLRELQDLEALHPELITPVSPSQRVGATPLECFTEVRHRVPMLSLDNAFSEAEVRDFDRRIKDRLGTTETISYAAEPKLDGLAINLRYEAGILVQAATRGDGSCGEDVTQNVRTIPCVPLRLLGDDWPQIIEVRGEIYMSKSGFNAFNERAHQAGEKTFVNPRNAAAGSLRQLDPRITAGRPLAMYCYGFGEIEGGHLTDNHSTSISALAAWGLRTPPELKQVAGVAGCIDYYQQIAERRDSFDYDIDGVVFKVDNYQQQEQLGFVARAPRWAIAQKFPAEEAITQVKAVEFQVGRTGAVTPVARLEPVFVGGVTVSNATLHNMDEVARKDVRAGDTVYVRRAGDVIPEVARVIGEQRPAGTERVRLPQTCPVCDSEIIKPEGEAVARCSGGLYCAAQRRESIKHFAARRMMDIEGLGDKLVDQLVDAEIVSDLADLFSLTQQQVAGLERMGDKSAENLLAALEKSKQTTLARFLFALGIREVGETTAALLAAHFKTLEALEQACVADIILVDGVGPVTAEHIVGFFHQPHNIEVIDKLLRAGIRWDEIDEQPQGQSLAGLTFVLTGSLSRPRGEIKDQLLALGAKVAGTVSKKTNYVVAGDAAGSKLEKAQQLGVQVLDEEGLRGLLGGDE</sequence>
<evidence type="ECO:0000256" key="11">
    <source>
        <dbReference type="ARBA" id="ARBA00023204"/>
    </source>
</evidence>
<evidence type="ECO:0000313" key="14">
    <source>
        <dbReference type="EMBL" id="VAX08259.1"/>
    </source>
</evidence>
<dbReference type="Gene3D" id="3.30.470.30">
    <property type="entry name" value="DNA ligase/mRNA capping enzyme"/>
    <property type="match status" value="1"/>
</dbReference>
<dbReference type="InterPro" id="IPR041663">
    <property type="entry name" value="DisA/LigA_HHH"/>
</dbReference>
<dbReference type="EC" id="6.5.1.2" evidence="3"/>
<dbReference type="SUPFAM" id="SSF56091">
    <property type="entry name" value="DNA ligase/mRNA capping enzyme, catalytic domain"/>
    <property type="match status" value="1"/>
</dbReference>
<dbReference type="GO" id="GO:0005829">
    <property type="term" value="C:cytosol"/>
    <property type="evidence" value="ECO:0007669"/>
    <property type="project" value="TreeGrafter"/>
</dbReference>
<gene>
    <name evidence="14" type="ORF">MNBD_GAMMA26-508</name>
</gene>
<dbReference type="InterPro" id="IPR001357">
    <property type="entry name" value="BRCT_dom"/>
</dbReference>
<dbReference type="PIRSF" id="PIRSF001604">
    <property type="entry name" value="LigA"/>
    <property type="match status" value="1"/>
</dbReference>
<dbReference type="SMART" id="SM00278">
    <property type="entry name" value="HhH1"/>
    <property type="match status" value="4"/>
</dbReference>
<evidence type="ECO:0000256" key="7">
    <source>
        <dbReference type="ARBA" id="ARBA00022763"/>
    </source>
</evidence>
<dbReference type="Pfam" id="PF03120">
    <property type="entry name" value="OB_DNA_ligase"/>
    <property type="match status" value="1"/>
</dbReference>
<dbReference type="Gene3D" id="2.40.50.140">
    <property type="entry name" value="Nucleic acid-binding proteins"/>
    <property type="match status" value="1"/>
</dbReference>
<keyword evidence="5" id="KW-0235">DNA replication</keyword>
<dbReference type="CDD" id="cd00114">
    <property type="entry name" value="LIGANc"/>
    <property type="match status" value="1"/>
</dbReference>
<organism evidence="14">
    <name type="scientific">hydrothermal vent metagenome</name>
    <dbReference type="NCBI Taxonomy" id="652676"/>
    <lineage>
        <taxon>unclassified sequences</taxon>
        <taxon>metagenomes</taxon>
        <taxon>ecological metagenomes</taxon>
    </lineage>
</organism>
<dbReference type="FunFam" id="3.30.470.30:FF:000001">
    <property type="entry name" value="DNA ligase"/>
    <property type="match status" value="1"/>
</dbReference>
<dbReference type="GO" id="GO:0003911">
    <property type="term" value="F:DNA ligase (NAD+) activity"/>
    <property type="evidence" value="ECO:0007669"/>
    <property type="project" value="UniProtKB-EC"/>
</dbReference>
<keyword evidence="11" id="KW-0234">DNA repair</keyword>
<dbReference type="FunFam" id="1.10.150.20:FF:000007">
    <property type="entry name" value="DNA ligase"/>
    <property type="match status" value="1"/>
</dbReference>
<dbReference type="PANTHER" id="PTHR23389">
    <property type="entry name" value="CHROMOSOME TRANSMISSION FIDELITY FACTOR 18"/>
    <property type="match status" value="1"/>
</dbReference>
<dbReference type="NCBIfam" id="NF005932">
    <property type="entry name" value="PRK07956.1"/>
    <property type="match status" value="1"/>
</dbReference>
<dbReference type="InterPro" id="IPR033136">
    <property type="entry name" value="DNA_ligase_CS"/>
</dbReference>
<dbReference type="AlphaFoldDB" id="A0A3B1AQJ2"/>
<dbReference type="InterPro" id="IPR004149">
    <property type="entry name" value="Znf_DNAligase_C4"/>
</dbReference>
<dbReference type="PROSITE" id="PS50172">
    <property type="entry name" value="BRCT"/>
    <property type="match status" value="1"/>
</dbReference>
<dbReference type="InterPro" id="IPR013840">
    <property type="entry name" value="DNAligase_N"/>
</dbReference>
<dbReference type="HAMAP" id="MF_01588">
    <property type="entry name" value="DNA_ligase_A"/>
    <property type="match status" value="1"/>
</dbReference>
<dbReference type="GO" id="GO:0046872">
    <property type="term" value="F:metal ion binding"/>
    <property type="evidence" value="ECO:0007669"/>
    <property type="project" value="UniProtKB-KW"/>
</dbReference>
<dbReference type="Gene3D" id="1.10.287.610">
    <property type="entry name" value="Helix hairpin bin"/>
    <property type="match status" value="1"/>
</dbReference>
<dbReference type="InterPro" id="IPR036420">
    <property type="entry name" value="BRCT_dom_sf"/>
</dbReference>
<dbReference type="GO" id="GO:0006260">
    <property type="term" value="P:DNA replication"/>
    <property type="evidence" value="ECO:0007669"/>
    <property type="project" value="UniProtKB-KW"/>
</dbReference>
<dbReference type="SUPFAM" id="SSF47781">
    <property type="entry name" value="RuvA domain 2-like"/>
    <property type="match status" value="1"/>
</dbReference>
<dbReference type="Pfam" id="PF03119">
    <property type="entry name" value="DNA_ligase_ZBD"/>
    <property type="match status" value="1"/>
</dbReference>
<dbReference type="SMART" id="SM00532">
    <property type="entry name" value="LIGANc"/>
    <property type="match status" value="1"/>
</dbReference>
<evidence type="ECO:0000256" key="3">
    <source>
        <dbReference type="ARBA" id="ARBA00012722"/>
    </source>
</evidence>
<dbReference type="PANTHER" id="PTHR23389:SF9">
    <property type="entry name" value="DNA LIGASE"/>
    <property type="match status" value="1"/>
</dbReference>
<dbReference type="PROSITE" id="PS01056">
    <property type="entry name" value="DNA_LIGASE_N2"/>
    <property type="match status" value="1"/>
</dbReference>
<evidence type="ECO:0000256" key="2">
    <source>
        <dbReference type="ARBA" id="ARBA00004067"/>
    </source>
</evidence>
<dbReference type="InterPro" id="IPR013839">
    <property type="entry name" value="DNAligase_adenylation"/>
</dbReference>
<dbReference type="Pfam" id="PF14520">
    <property type="entry name" value="HHH_5"/>
    <property type="match status" value="1"/>
</dbReference>
<keyword evidence="10" id="KW-0520">NAD</keyword>
<dbReference type="Pfam" id="PF00533">
    <property type="entry name" value="BRCT"/>
    <property type="match status" value="1"/>
</dbReference>
<evidence type="ECO:0000256" key="10">
    <source>
        <dbReference type="ARBA" id="ARBA00023027"/>
    </source>
</evidence>
<dbReference type="PROSITE" id="PS01055">
    <property type="entry name" value="DNA_LIGASE_N1"/>
    <property type="match status" value="1"/>
</dbReference>
<dbReference type="Gene3D" id="1.10.150.20">
    <property type="entry name" value="5' to 3' exonuclease, C-terminal subdomain"/>
    <property type="match status" value="2"/>
</dbReference>
<dbReference type="GO" id="GO:0006281">
    <property type="term" value="P:DNA repair"/>
    <property type="evidence" value="ECO:0007669"/>
    <property type="project" value="UniProtKB-KW"/>
</dbReference>
<keyword evidence="7" id="KW-0227">DNA damage</keyword>
<dbReference type="Gene3D" id="3.40.50.10190">
    <property type="entry name" value="BRCT domain"/>
    <property type="match status" value="1"/>
</dbReference>
<evidence type="ECO:0000256" key="12">
    <source>
        <dbReference type="ARBA" id="ARBA00034005"/>
    </source>
</evidence>
<evidence type="ECO:0000256" key="1">
    <source>
        <dbReference type="ARBA" id="ARBA00001946"/>
    </source>
</evidence>
<evidence type="ECO:0000256" key="8">
    <source>
        <dbReference type="ARBA" id="ARBA00022833"/>
    </source>
</evidence>
<keyword evidence="8" id="KW-0862">Zinc</keyword>
<dbReference type="CDD" id="cd17748">
    <property type="entry name" value="BRCT_DNA_ligase_like"/>
    <property type="match status" value="1"/>
</dbReference>
<dbReference type="InterPro" id="IPR010994">
    <property type="entry name" value="RuvA_2-like"/>
</dbReference>
<evidence type="ECO:0000256" key="6">
    <source>
        <dbReference type="ARBA" id="ARBA00022723"/>
    </source>
</evidence>
<evidence type="ECO:0000256" key="4">
    <source>
        <dbReference type="ARBA" id="ARBA00022598"/>
    </source>
</evidence>
<dbReference type="InterPro" id="IPR018239">
    <property type="entry name" value="DNA_ligase_AS"/>
</dbReference>
<feature type="domain" description="BRCT" evidence="13">
    <location>
        <begin position="591"/>
        <end position="670"/>
    </location>
</feature>
<dbReference type="Pfam" id="PF01653">
    <property type="entry name" value="DNA_ligase_aden"/>
    <property type="match status" value="1"/>
</dbReference>
<accession>A0A3B1AQJ2</accession>
<dbReference type="SUPFAM" id="SSF50249">
    <property type="entry name" value="Nucleic acid-binding proteins"/>
    <property type="match status" value="1"/>
</dbReference>